<dbReference type="AlphaFoldDB" id="A0A2D3WAT0"/>
<evidence type="ECO:0000313" key="2">
    <source>
        <dbReference type="Proteomes" id="UP000228859"/>
    </source>
</evidence>
<accession>A0A2D3WAT0</accession>
<dbReference type="EMBL" id="DLUI01000084">
    <property type="protein sequence ID" value="DAB38431.1"/>
    <property type="molecule type" value="Genomic_DNA"/>
</dbReference>
<sequence length="104" mass="12258">MAKRLIKDERIKTIIHNIAEDFRFSHETGDYALLFYKADTEGVIRGADIDSMIEYLSTGLTELQDNIQWRREFLSDNPGIDEMRMLENLGVIEKEYIDLLEFLR</sequence>
<dbReference type="RefSeq" id="WP_294895356.1">
    <property type="nucleotide sequence ID" value="NZ_DLUI01000084.1"/>
</dbReference>
<protein>
    <submittedName>
        <fullName evidence="1">Uncharacterized protein</fullName>
    </submittedName>
</protein>
<evidence type="ECO:0000313" key="1">
    <source>
        <dbReference type="EMBL" id="DAB38431.1"/>
    </source>
</evidence>
<comment type="caution">
    <text evidence="1">The sequence shown here is derived from an EMBL/GenBank/DDBJ whole genome shotgun (WGS) entry which is preliminary data.</text>
</comment>
<proteinExistence type="predicted"/>
<name>A0A2D3WAT0_9BACT</name>
<dbReference type="Proteomes" id="UP000228859">
    <property type="component" value="Unassembled WGS sequence"/>
</dbReference>
<gene>
    <name evidence="1" type="ORF">CFH83_06030</name>
</gene>
<organism evidence="1 2">
    <name type="scientific">Sulfuricurvum kujiense</name>
    <dbReference type="NCBI Taxonomy" id="148813"/>
    <lineage>
        <taxon>Bacteria</taxon>
        <taxon>Pseudomonadati</taxon>
        <taxon>Campylobacterota</taxon>
        <taxon>Epsilonproteobacteria</taxon>
        <taxon>Campylobacterales</taxon>
        <taxon>Sulfurimonadaceae</taxon>
        <taxon>Sulfuricurvum</taxon>
    </lineage>
</organism>
<reference evidence="1 2" key="1">
    <citation type="journal article" date="2017" name="Front. Microbiol.">
        <title>Comparative Genomic Analysis of the Class Epsilonproteobacteria and Proposed Reclassification to Epsilonbacteraeota (phyl. nov.).</title>
        <authorList>
            <person name="Waite D.W."/>
            <person name="Vanwonterghem I."/>
            <person name="Rinke C."/>
            <person name="Parks D.H."/>
            <person name="Zhang Y."/>
            <person name="Takai K."/>
            <person name="Sievert S.M."/>
            <person name="Simon J."/>
            <person name="Campbell B.J."/>
            <person name="Hanson T.E."/>
            <person name="Woyke T."/>
            <person name="Klotz M.G."/>
            <person name="Hugenholtz P."/>
        </authorList>
    </citation>
    <scope>NUCLEOTIDE SEQUENCE [LARGE SCALE GENOMIC DNA]</scope>
    <source>
        <strain evidence="1">UBA12443</strain>
    </source>
</reference>